<dbReference type="KEGG" id="dae:Dtox_3726"/>
<keyword evidence="1" id="KW-0812">Transmembrane</keyword>
<gene>
    <name evidence="3" type="ordered locus">Dtox_3726</name>
</gene>
<evidence type="ECO:0000313" key="3">
    <source>
        <dbReference type="EMBL" id="ACV64434.1"/>
    </source>
</evidence>
<keyword evidence="1" id="KW-0472">Membrane</keyword>
<keyword evidence="4" id="KW-1185">Reference proteome</keyword>
<name>C8VWS0_DESAS</name>
<dbReference type="AlphaFoldDB" id="C8VWS0"/>
<dbReference type="STRING" id="485916.Dtox_3726"/>
<dbReference type="OrthoDB" id="1812094at2"/>
<sequence>MTITGFYVSPKNNFISRAMMTPEKGSKLQLFCASAFMAMSASPAHASTGTIGKAALSTFGQGGPGIVIVQMMLIACVGWLSGYIAQAVGQGQIAGMIKITTVFSCIGLVAGTAFKAITTVANFLG</sequence>
<keyword evidence="2" id="KW-0732">Signal</keyword>
<feature type="transmembrane region" description="Helical" evidence="1">
    <location>
        <begin position="97"/>
        <end position="117"/>
    </location>
</feature>
<proteinExistence type="predicted"/>
<dbReference type="RefSeq" id="WP_015759118.1">
    <property type="nucleotide sequence ID" value="NC_013216.1"/>
</dbReference>
<evidence type="ECO:0000313" key="4">
    <source>
        <dbReference type="Proteomes" id="UP000002217"/>
    </source>
</evidence>
<evidence type="ECO:0000256" key="1">
    <source>
        <dbReference type="SAM" id="Phobius"/>
    </source>
</evidence>
<organism evidence="3 4">
    <name type="scientific">Desulfofarcimen acetoxidans (strain ATCC 49208 / DSM 771 / KCTC 5769 / VKM B-1644 / 5575)</name>
    <name type="common">Desulfotomaculum acetoxidans</name>
    <dbReference type="NCBI Taxonomy" id="485916"/>
    <lineage>
        <taxon>Bacteria</taxon>
        <taxon>Bacillati</taxon>
        <taxon>Bacillota</taxon>
        <taxon>Clostridia</taxon>
        <taxon>Eubacteriales</taxon>
        <taxon>Peptococcaceae</taxon>
        <taxon>Desulfofarcimen</taxon>
    </lineage>
</organism>
<evidence type="ECO:0000256" key="2">
    <source>
        <dbReference type="SAM" id="SignalP"/>
    </source>
</evidence>
<feature type="signal peptide" evidence="2">
    <location>
        <begin position="1"/>
        <end position="46"/>
    </location>
</feature>
<keyword evidence="1" id="KW-1133">Transmembrane helix</keyword>
<accession>C8VWS0</accession>
<protein>
    <recommendedName>
        <fullName evidence="5">Conjugal transfer protein TrbC</fullName>
    </recommendedName>
</protein>
<dbReference type="EMBL" id="CP001720">
    <property type="protein sequence ID" value="ACV64434.1"/>
    <property type="molecule type" value="Genomic_DNA"/>
</dbReference>
<feature type="transmembrane region" description="Helical" evidence="1">
    <location>
        <begin position="62"/>
        <end position="85"/>
    </location>
</feature>
<evidence type="ECO:0008006" key="5">
    <source>
        <dbReference type="Google" id="ProtNLM"/>
    </source>
</evidence>
<reference evidence="3 4" key="1">
    <citation type="journal article" date="2009" name="Stand. Genomic Sci.">
        <title>Complete genome sequence of Desulfotomaculum acetoxidans type strain (5575).</title>
        <authorList>
            <person name="Spring S."/>
            <person name="Lapidus A."/>
            <person name="Schroder M."/>
            <person name="Gleim D."/>
            <person name="Sims D."/>
            <person name="Meincke L."/>
            <person name="Glavina Del Rio T."/>
            <person name="Tice H."/>
            <person name="Copeland A."/>
            <person name="Cheng J.F."/>
            <person name="Lucas S."/>
            <person name="Chen F."/>
            <person name="Nolan M."/>
            <person name="Bruce D."/>
            <person name="Goodwin L."/>
            <person name="Pitluck S."/>
            <person name="Ivanova N."/>
            <person name="Mavromatis K."/>
            <person name="Mikhailova N."/>
            <person name="Pati A."/>
            <person name="Chen A."/>
            <person name="Palaniappan K."/>
            <person name="Land M."/>
            <person name="Hauser L."/>
            <person name="Chang Y.J."/>
            <person name="Jeffries C.D."/>
            <person name="Chain P."/>
            <person name="Saunders E."/>
            <person name="Brettin T."/>
            <person name="Detter J.C."/>
            <person name="Goker M."/>
            <person name="Bristow J."/>
            <person name="Eisen J.A."/>
            <person name="Markowitz V."/>
            <person name="Hugenholtz P."/>
            <person name="Kyrpides N.C."/>
            <person name="Klenk H.P."/>
            <person name="Han C."/>
        </authorList>
    </citation>
    <scope>NUCLEOTIDE SEQUENCE [LARGE SCALE GENOMIC DNA]</scope>
    <source>
        <strain evidence="4">ATCC 49208 / DSM 771 / VKM B-1644</strain>
    </source>
</reference>
<dbReference type="HOGENOM" id="CLU_159856_0_0_9"/>
<dbReference type="Proteomes" id="UP000002217">
    <property type="component" value="Chromosome"/>
</dbReference>
<feature type="chain" id="PRO_5002992314" description="Conjugal transfer protein TrbC" evidence="2">
    <location>
        <begin position="47"/>
        <end position="125"/>
    </location>
</feature>